<reference evidence="1" key="1">
    <citation type="submission" date="2020-09" db="EMBL/GenBank/DDBJ databases">
        <authorList>
            <person name="Dalcin Martins P."/>
        </authorList>
    </citation>
    <scope>NUCLEOTIDE SEQUENCE</scope>
    <source>
        <strain evidence="1">MAG47</strain>
    </source>
</reference>
<comment type="caution">
    <text evidence="1">The sequence shown here is derived from an EMBL/GenBank/DDBJ whole genome shotgun (WGS) entry which is preliminary data.</text>
</comment>
<reference evidence="1" key="2">
    <citation type="submission" date="2020-10" db="EMBL/GenBank/DDBJ databases">
        <title>Enrichment of novel Verrucomicrobia, Bacteroidetes and Krumholzibacteria in an oxygen-limited, methane- and iron-fed bioreactor inoculated with Bothnian Sea sediments.</title>
        <authorList>
            <person name="Martins P.D."/>
            <person name="de Jong A."/>
            <person name="Lenstra W.K."/>
            <person name="van Helmond N.A.G.M."/>
            <person name="Slomp C.P."/>
            <person name="Jetten M.S.M."/>
            <person name="Welte C.U."/>
            <person name="Rasigraf O."/>
        </authorList>
    </citation>
    <scope>NUCLEOTIDE SEQUENCE</scope>
    <source>
        <strain evidence="1">MAG47</strain>
    </source>
</reference>
<evidence type="ECO:0000313" key="2">
    <source>
        <dbReference type="Proteomes" id="UP000642265"/>
    </source>
</evidence>
<dbReference type="AlphaFoldDB" id="A0A8I0N2S0"/>
<name>A0A8I0N2S0_BRUAN</name>
<accession>A0A8I0N2S0</accession>
<protein>
    <submittedName>
        <fullName evidence="1">Uncharacterized protein</fullName>
    </submittedName>
</protein>
<proteinExistence type="predicted"/>
<sequence>MPFRSAAYRGIFSQAELSLLQQAYNRSCELLGRSPSTDDDRDQLARVVIRTFEDSDLDPELAAQRASELARVFE</sequence>
<gene>
    <name evidence="1" type="ORF">IH622_08075</name>
</gene>
<dbReference type="EMBL" id="JACZKO010000025">
    <property type="protein sequence ID" value="MBE0560764.1"/>
    <property type="molecule type" value="Genomic_DNA"/>
</dbReference>
<organism evidence="1 2">
    <name type="scientific">Brucella anthropi</name>
    <name type="common">Ochrobactrum anthropi</name>
    <dbReference type="NCBI Taxonomy" id="529"/>
    <lineage>
        <taxon>Bacteria</taxon>
        <taxon>Pseudomonadati</taxon>
        <taxon>Pseudomonadota</taxon>
        <taxon>Alphaproteobacteria</taxon>
        <taxon>Hyphomicrobiales</taxon>
        <taxon>Brucellaceae</taxon>
        <taxon>Brucella/Ochrobactrum group</taxon>
        <taxon>Brucella</taxon>
    </lineage>
</organism>
<evidence type="ECO:0000313" key="1">
    <source>
        <dbReference type="EMBL" id="MBE0560764.1"/>
    </source>
</evidence>
<dbReference type="Proteomes" id="UP000642265">
    <property type="component" value="Unassembled WGS sequence"/>
</dbReference>